<dbReference type="Gene3D" id="1.10.1060.10">
    <property type="entry name" value="Alpha-helical ferredoxin"/>
    <property type="match status" value="1"/>
</dbReference>
<gene>
    <name evidence="7" type="ORF">ENS06_04870</name>
</gene>
<dbReference type="GO" id="GO:0016491">
    <property type="term" value="F:oxidoreductase activity"/>
    <property type="evidence" value="ECO:0007669"/>
    <property type="project" value="UniProtKB-KW"/>
</dbReference>
<sequence length="188" mass="20997">MKNGQNLLRIQEHHDPAFVQRVEQQSAQKVSQCYQCGNCTASCAFTGDYDFPVNQIMRLIQLGCKETVLGSRAIWLCGQCQACTVRCPCTIDVARVMATLRSMALESGFVADKNLRRFSDEFLRSVSLFGRVFEAGLLAAYKFRSGSVLSDLELAPVLLKKGKLRFVPHAIEGRREVAALVKRFFDAP</sequence>
<organism evidence="7">
    <name type="scientific">Desulfacinum infernum</name>
    <dbReference type="NCBI Taxonomy" id="35837"/>
    <lineage>
        <taxon>Bacteria</taxon>
        <taxon>Pseudomonadati</taxon>
        <taxon>Thermodesulfobacteriota</taxon>
        <taxon>Syntrophobacteria</taxon>
        <taxon>Syntrophobacterales</taxon>
        <taxon>Syntrophobacteraceae</taxon>
        <taxon>Desulfacinum</taxon>
    </lineage>
</organism>
<reference evidence="7" key="1">
    <citation type="journal article" date="2020" name="mSystems">
        <title>Genome- and Community-Level Interaction Insights into Carbon Utilization and Element Cycling Functions of Hydrothermarchaeota in Hydrothermal Sediment.</title>
        <authorList>
            <person name="Zhou Z."/>
            <person name="Liu Y."/>
            <person name="Xu W."/>
            <person name="Pan J."/>
            <person name="Luo Z.H."/>
            <person name="Li M."/>
        </authorList>
    </citation>
    <scope>NUCLEOTIDE SEQUENCE [LARGE SCALE GENOMIC DNA]</scope>
    <source>
        <strain evidence="7">SpSt-456</strain>
    </source>
</reference>
<evidence type="ECO:0000313" key="7">
    <source>
        <dbReference type="EMBL" id="HFK96640.1"/>
    </source>
</evidence>
<dbReference type="GO" id="GO:0005886">
    <property type="term" value="C:plasma membrane"/>
    <property type="evidence" value="ECO:0007669"/>
    <property type="project" value="TreeGrafter"/>
</dbReference>
<dbReference type="InterPro" id="IPR051460">
    <property type="entry name" value="HdrC_iron-sulfur_subunit"/>
</dbReference>
<keyword evidence="4" id="KW-0408">Iron</keyword>
<evidence type="ECO:0000259" key="6">
    <source>
        <dbReference type="Pfam" id="PF13183"/>
    </source>
</evidence>
<proteinExistence type="predicted"/>
<evidence type="ECO:0000256" key="4">
    <source>
        <dbReference type="ARBA" id="ARBA00023004"/>
    </source>
</evidence>
<dbReference type="InterPro" id="IPR017896">
    <property type="entry name" value="4Fe4S_Fe-S-bd"/>
</dbReference>
<dbReference type="AlphaFoldDB" id="A0A832EIS5"/>
<keyword evidence="2" id="KW-0479">Metal-binding</keyword>
<dbReference type="EMBL" id="DSTK01000013">
    <property type="protein sequence ID" value="HFK96640.1"/>
    <property type="molecule type" value="Genomic_DNA"/>
</dbReference>
<keyword evidence="3" id="KW-0560">Oxidoreductase</keyword>
<accession>A0A832EIS5</accession>
<dbReference type="GO" id="GO:0046872">
    <property type="term" value="F:metal ion binding"/>
    <property type="evidence" value="ECO:0007669"/>
    <property type="project" value="UniProtKB-KW"/>
</dbReference>
<evidence type="ECO:0000256" key="2">
    <source>
        <dbReference type="ARBA" id="ARBA00022723"/>
    </source>
</evidence>
<dbReference type="SUPFAM" id="SSF46548">
    <property type="entry name" value="alpha-helical ferredoxin"/>
    <property type="match status" value="1"/>
</dbReference>
<dbReference type="InterPro" id="IPR009051">
    <property type="entry name" value="Helical_ferredxn"/>
</dbReference>
<dbReference type="PANTHER" id="PTHR43255">
    <property type="entry name" value="IRON-SULFUR-BINDING OXIDOREDUCTASE FADF-RELATED-RELATED"/>
    <property type="match status" value="1"/>
</dbReference>
<protein>
    <submittedName>
        <fullName evidence="7">Heterodisulfide reductase subunit C</fullName>
    </submittedName>
</protein>
<name>A0A832EIS5_9BACT</name>
<comment type="caution">
    <text evidence="7">The sequence shown here is derived from an EMBL/GenBank/DDBJ whole genome shotgun (WGS) entry which is preliminary data.</text>
</comment>
<dbReference type="GO" id="GO:0051539">
    <property type="term" value="F:4 iron, 4 sulfur cluster binding"/>
    <property type="evidence" value="ECO:0007669"/>
    <property type="project" value="UniProtKB-KW"/>
</dbReference>
<feature type="domain" description="4Fe-4S ferredoxin-type" evidence="6">
    <location>
        <begin position="30"/>
        <end position="91"/>
    </location>
</feature>
<evidence type="ECO:0000256" key="3">
    <source>
        <dbReference type="ARBA" id="ARBA00023002"/>
    </source>
</evidence>
<evidence type="ECO:0000256" key="5">
    <source>
        <dbReference type="ARBA" id="ARBA00023014"/>
    </source>
</evidence>
<dbReference type="PANTHER" id="PTHR43255:SF1">
    <property type="entry name" value="IRON-SULFUR-BINDING OXIDOREDUCTASE FADF-RELATED"/>
    <property type="match status" value="1"/>
</dbReference>
<keyword evidence="1" id="KW-0004">4Fe-4S</keyword>
<evidence type="ECO:0000256" key="1">
    <source>
        <dbReference type="ARBA" id="ARBA00022485"/>
    </source>
</evidence>
<dbReference type="Pfam" id="PF13183">
    <property type="entry name" value="Fer4_8"/>
    <property type="match status" value="1"/>
</dbReference>
<keyword evidence="5" id="KW-0411">Iron-sulfur</keyword>